<dbReference type="Proteomes" id="UP000002058">
    <property type="component" value="Unassembled WGS sequence"/>
</dbReference>
<protein>
    <submittedName>
        <fullName evidence="2">Uncharacterized protein</fullName>
    </submittedName>
</protein>
<evidence type="ECO:0000313" key="3">
    <source>
        <dbReference type="Proteomes" id="UP000002058"/>
    </source>
</evidence>
<proteinExistence type="predicted"/>
<dbReference type="EMBL" id="CH476619">
    <property type="protein sequence ID" value="EEP82390.1"/>
    <property type="molecule type" value="Genomic_DNA"/>
</dbReference>
<organism evidence="2 3">
    <name type="scientific">Uncinocarpus reesii (strain UAMH 1704)</name>
    <dbReference type="NCBI Taxonomy" id="336963"/>
    <lineage>
        <taxon>Eukaryota</taxon>
        <taxon>Fungi</taxon>
        <taxon>Dikarya</taxon>
        <taxon>Ascomycota</taxon>
        <taxon>Pezizomycotina</taxon>
        <taxon>Eurotiomycetes</taxon>
        <taxon>Eurotiomycetidae</taxon>
        <taxon>Onygenales</taxon>
        <taxon>Onygenaceae</taxon>
        <taxon>Uncinocarpus</taxon>
    </lineage>
</organism>
<dbReference type="eggNOG" id="ENOG502SUJQ">
    <property type="taxonomic scope" value="Eukaryota"/>
</dbReference>
<dbReference type="OrthoDB" id="5359669at2759"/>
<name>C4JYK4_UNCRE</name>
<accession>C4JYK4</accession>
<dbReference type="HOGENOM" id="CLU_047454_0_0_1"/>
<dbReference type="KEGG" id="ure:UREG_07255"/>
<keyword evidence="3" id="KW-1185">Reference proteome</keyword>
<gene>
    <name evidence="2" type="ORF">UREG_07255</name>
</gene>
<feature type="region of interest" description="Disordered" evidence="1">
    <location>
        <begin position="33"/>
        <end position="120"/>
    </location>
</feature>
<dbReference type="AlphaFoldDB" id="C4JYK4"/>
<dbReference type="RefSeq" id="XP_002582482.1">
    <property type="nucleotide sequence ID" value="XM_002582436.1"/>
</dbReference>
<dbReference type="GeneID" id="8438800"/>
<feature type="compositionally biased region" description="Low complexity" evidence="1">
    <location>
        <begin position="61"/>
        <end position="81"/>
    </location>
</feature>
<evidence type="ECO:0000313" key="2">
    <source>
        <dbReference type="EMBL" id="EEP82390.1"/>
    </source>
</evidence>
<dbReference type="OMA" id="SNDQHRT"/>
<sequence length="397" mass="43033">MCRLLFSTYSDGPTMVLSPPYFHNADSFFASSYSDPTPDRPQFPRPGAVSAPVNGIPSDPPKSSVSPPSLSTTASSPASLVANPSRKRSRDEFNASNDENDMTRTIPAQHAPSPRTPEEPIYGEGMVLLNPRTGLALSAESQTGTWFEEKAEIEAAAAPPVAVASGSGRPDLLSRKSQRLDSSAAGWDDITAAAIQRKLHSSVQNDTYRNINGSTSTSLSGPSGPQTPLIDDATLLLGISWQRVDTQDKDMASAVRGWEKYINNHFSTFLENAQILLKHRGLNAYLVTAQPANYHSMGVFDTPMNGFGHNVNEQHFYLFKEDLTEGQLVGKTWESSLANLKSNPIAFAAGSEVMRAAERTPERLIEDTGIPNGAFYMTGNGIKMGNEGMEMTMDIDR</sequence>
<evidence type="ECO:0000256" key="1">
    <source>
        <dbReference type="SAM" id="MobiDB-lite"/>
    </source>
</evidence>
<dbReference type="InParanoid" id="C4JYK4"/>
<reference evidence="3" key="1">
    <citation type="journal article" date="2009" name="Genome Res.">
        <title>Comparative genomic analyses of the human fungal pathogens Coccidioides and their relatives.</title>
        <authorList>
            <person name="Sharpton T.J."/>
            <person name="Stajich J.E."/>
            <person name="Rounsley S.D."/>
            <person name="Gardner M.J."/>
            <person name="Wortman J.R."/>
            <person name="Jordar V.S."/>
            <person name="Maiti R."/>
            <person name="Kodira C.D."/>
            <person name="Neafsey D.E."/>
            <person name="Zeng Q."/>
            <person name="Hung C.-Y."/>
            <person name="McMahan C."/>
            <person name="Muszewska A."/>
            <person name="Grynberg M."/>
            <person name="Mandel M.A."/>
            <person name="Kellner E.M."/>
            <person name="Barker B.M."/>
            <person name="Galgiani J.N."/>
            <person name="Orbach M.J."/>
            <person name="Kirkland T.N."/>
            <person name="Cole G.T."/>
            <person name="Henn M.R."/>
            <person name="Birren B.W."/>
            <person name="Taylor J.W."/>
        </authorList>
    </citation>
    <scope>NUCLEOTIDE SEQUENCE [LARGE SCALE GENOMIC DNA]</scope>
    <source>
        <strain evidence="3">UAMH 1704</strain>
    </source>
</reference>
<dbReference type="VEuPathDB" id="FungiDB:UREG_07255"/>